<accession>A0ABR4AAS9</accession>
<keyword evidence="1" id="KW-0812">Transmembrane</keyword>
<sequence>MLSFPETLSFKPTMRERQVMVDVIYVNLIIVTCDMGFIISVYPNQLGISHQLQTFSYALKLKLESVVLNQLMAITARGRWKEPFEERRYHHPSTGGDYHVGCRQ</sequence>
<dbReference type="Proteomes" id="UP001590950">
    <property type="component" value="Unassembled WGS sequence"/>
</dbReference>
<evidence type="ECO:0000313" key="3">
    <source>
        <dbReference type="Proteomes" id="UP001590950"/>
    </source>
</evidence>
<gene>
    <name evidence="2" type="ORF">N7G274_004635</name>
</gene>
<keyword evidence="1" id="KW-0472">Membrane</keyword>
<organism evidence="2 3">
    <name type="scientific">Stereocaulon virgatum</name>
    <dbReference type="NCBI Taxonomy" id="373712"/>
    <lineage>
        <taxon>Eukaryota</taxon>
        <taxon>Fungi</taxon>
        <taxon>Dikarya</taxon>
        <taxon>Ascomycota</taxon>
        <taxon>Pezizomycotina</taxon>
        <taxon>Lecanoromycetes</taxon>
        <taxon>OSLEUM clade</taxon>
        <taxon>Lecanoromycetidae</taxon>
        <taxon>Lecanorales</taxon>
        <taxon>Lecanorineae</taxon>
        <taxon>Stereocaulaceae</taxon>
        <taxon>Stereocaulon</taxon>
    </lineage>
</organism>
<name>A0ABR4AAS9_9LECA</name>
<keyword evidence="3" id="KW-1185">Reference proteome</keyword>
<dbReference type="EMBL" id="JBEFKJ010000013">
    <property type="protein sequence ID" value="KAL2042875.1"/>
    <property type="molecule type" value="Genomic_DNA"/>
</dbReference>
<dbReference type="PANTHER" id="PTHR37013">
    <property type="entry name" value="INTEGRAL MEMBRANE PROTEIN (AFU_ORTHOLOGUE AFUA_1G05950)-RELATED"/>
    <property type="match status" value="1"/>
</dbReference>
<keyword evidence="1" id="KW-1133">Transmembrane helix</keyword>
<reference evidence="2 3" key="1">
    <citation type="submission" date="2024-09" db="EMBL/GenBank/DDBJ databases">
        <title>Rethinking Asexuality: The Enigmatic Case of Functional Sexual Genes in Lepraria (Stereocaulaceae).</title>
        <authorList>
            <person name="Doellman M."/>
            <person name="Sun Y."/>
            <person name="Barcenas-Pena A."/>
            <person name="Lumbsch H.T."/>
            <person name="Grewe F."/>
        </authorList>
    </citation>
    <scope>NUCLEOTIDE SEQUENCE [LARGE SCALE GENOMIC DNA]</scope>
    <source>
        <strain evidence="2 3">Mercado 3170</strain>
    </source>
</reference>
<comment type="caution">
    <text evidence="2">The sequence shown here is derived from an EMBL/GenBank/DDBJ whole genome shotgun (WGS) entry which is preliminary data.</text>
</comment>
<evidence type="ECO:0000313" key="2">
    <source>
        <dbReference type="EMBL" id="KAL2042875.1"/>
    </source>
</evidence>
<evidence type="ECO:0000256" key="1">
    <source>
        <dbReference type="SAM" id="Phobius"/>
    </source>
</evidence>
<proteinExistence type="predicted"/>
<protein>
    <submittedName>
        <fullName evidence="2">Uncharacterized protein</fullName>
    </submittedName>
</protein>
<feature type="transmembrane region" description="Helical" evidence="1">
    <location>
        <begin position="21"/>
        <end position="42"/>
    </location>
</feature>